<organism evidence="2">
    <name type="scientific">Sesamum angustifolium</name>
    <dbReference type="NCBI Taxonomy" id="2727405"/>
    <lineage>
        <taxon>Eukaryota</taxon>
        <taxon>Viridiplantae</taxon>
        <taxon>Streptophyta</taxon>
        <taxon>Embryophyta</taxon>
        <taxon>Tracheophyta</taxon>
        <taxon>Spermatophyta</taxon>
        <taxon>Magnoliopsida</taxon>
        <taxon>eudicotyledons</taxon>
        <taxon>Gunneridae</taxon>
        <taxon>Pentapetalae</taxon>
        <taxon>asterids</taxon>
        <taxon>lamiids</taxon>
        <taxon>Lamiales</taxon>
        <taxon>Pedaliaceae</taxon>
        <taxon>Sesamum</taxon>
    </lineage>
</organism>
<feature type="region of interest" description="Disordered" evidence="1">
    <location>
        <begin position="1"/>
        <end position="27"/>
    </location>
</feature>
<feature type="compositionally biased region" description="Low complexity" evidence="1">
    <location>
        <begin position="1"/>
        <end position="12"/>
    </location>
</feature>
<dbReference type="AlphaFoldDB" id="A0AAW2KEP9"/>
<feature type="region of interest" description="Disordered" evidence="1">
    <location>
        <begin position="42"/>
        <end position="74"/>
    </location>
</feature>
<sequence length="74" mass="7962">MVAGPSQPSMSIAPPPSPPQPLRPNLDDQVVRLKEWMRRMDATWPYPPAPQPPADPPVPGGNDKQVAEGDVDLG</sequence>
<evidence type="ECO:0000256" key="1">
    <source>
        <dbReference type="SAM" id="MobiDB-lite"/>
    </source>
</evidence>
<reference evidence="2" key="2">
    <citation type="journal article" date="2024" name="Plant">
        <title>Genomic evolution and insights into agronomic trait innovations of Sesamum species.</title>
        <authorList>
            <person name="Miao H."/>
            <person name="Wang L."/>
            <person name="Qu L."/>
            <person name="Liu H."/>
            <person name="Sun Y."/>
            <person name="Le M."/>
            <person name="Wang Q."/>
            <person name="Wei S."/>
            <person name="Zheng Y."/>
            <person name="Lin W."/>
            <person name="Duan Y."/>
            <person name="Cao H."/>
            <person name="Xiong S."/>
            <person name="Wang X."/>
            <person name="Wei L."/>
            <person name="Li C."/>
            <person name="Ma Q."/>
            <person name="Ju M."/>
            <person name="Zhao R."/>
            <person name="Li G."/>
            <person name="Mu C."/>
            <person name="Tian Q."/>
            <person name="Mei H."/>
            <person name="Zhang T."/>
            <person name="Gao T."/>
            <person name="Zhang H."/>
        </authorList>
    </citation>
    <scope>NUCLEOTIDE SEQUENCE</scope>
    <source>
        <strain evidence="2">G01</strain>
    </source>
</reference>
<protein>
    <submittedName>
        <fullName evidence="2">Uncharacterized protein</fullName>
    </submittedName>
</protein>
<accession>A0AAW2KEP9</accession>
<gene>
    <name evidence="2" type="ORF">Sangu_3063100</name>
</gene>
<comment type="caution">
    <text evidence="2">The sequence shown here is derived from an EMBL/GenBank/DDBJ whole genome shotgun (WGS) entry which is preliminary data.</text>
</comment>
<proteinExistence type="predicted"/>
<evidence type="ECO:0000313" key="2">
    <source>
        <dbReference type="EMBL" id="KAL0304869.1"/>
    </source>
</evidence>
<feature type="compositionally biased region" description="Pro residues" evidence="1">
    <location>
        <begin position="45"/>
        <end position="59"/>
    </location>
</feature>
<name>A0AAW2KEP9_9LAMI</name>
<reference evidence="2" key="1">
    <citation type="submission" date="2020-06" db="EMBL/GenBank/DDBJ databases">
        <authorList>
            <person name="Li T."/>
            <person name="Hu X."/>
            <person name="Zhang T."/>
            <person name="Song X."/>
            <person name="Zhang H."/>
            <person name="Dai N."/>
            <person name="Sheng W."/>
            <person name="Hou X."/>
            <person name="Wei L."/>
        </authorList>
    </citation>
    <scope>NUCLEOTIDE SEQUENCE</scope>
    <source>
        <strain evidence="2">G01</strain>
        <tissue evidence="2">Leaf</tissue>
    </source>
</reference>
<dbReference type="EMBL" id="JACGWK010000166">
    <property type="protein sequence ID" value="KAL0304869.1"/>
    <property type="molecule type" value="Genomic_DNA"/>
</dbReference>
<feature type="compositionally biased region" description="Pro residues" evidence="1">
    <location>
        <begin position="13"/>
        <end position="22"/>
    </location>
</feature>